<proteinExistence type="predicted"/>
<dbReference type="STRING" id="1798470.A3D55_00100"/>
<reference evidence="1 2" key="1">
    <citation type="journal article" date="2016" name="Nat. Commun.">
        <title>Thousands of microbial genomes shed light on interconnected biogeochemical processes in an aquifer system.</title>
        <authorList>
            <person name="Anantharaman K."/>
            <person name="Brown C.T."/>
            <person name="Hug L.A."/>
            <person name="Sharon I."/>
            <person name="Castelle C.J."/>
            <person name="Probst A.J."/>
            <person name="Thomas B.C."/>
            <person name="Singh A."/>
            <person name="Wilkins M.J."/>
            <person name="Karaoz U."/>
            <person name="Brodie E.L."/>
            <person name="Williams K.H."/>
            <person name="Hubbard S.S."/>
            <person name="Banfield J.F."/>
        </authorList>
    </citation>
    <scope>NUCLEOTIDE SEQUENCE [LARGE SCALE GENOMIC DNA]</scope>
</reference>
<sequence>MLPARKTFLKNALIVSLTDKKLPRVAKIKATKIKTMQINIFDVLFIGKNQIKTRKASSTLVTKRFYRV</sequence>
<protein>
    <submittedName>
        <fullName evidence="1">Uncharacterized protein</fullName>
    </submittedName>
</protein>
<dbReference type="EMBL" id="MFKJ01000016">
    <property type="protein sequence ID" value="OGG38651.1"/>
    <property type="molecule type" value="Genomic_DNA"/>
</dbReference>
<gene>
    <name evidence="1" type="ORF">A3D55_00100</name>
</gene>
<name>A0A1F6BP16_9BACT</name>
<accession>A0A1F6BP16</accession>
<evidence type="ECO:0000313" key="2">
    <source>
        <dbReference type="Proteomes" id="UP000178825"/>
    </source>
</evidence>
<comment type="caution">
    <text evidence="1">The sequence shown here is derived from an EMBL/GenBank/DDBJ whole genome shotgun (WGS) entry which is preliminary data.</text>
</comment>
<dbReference type="AlphaFoldDB" id="A0A1F6BP16"/>
<evidence type="ECO:0000313" key="1">
    <source>
        <dbReference type="EMBL" id="OGG38651.1"/>
    </source>
</evidence>
<organism evidence="1 2">
    <name type="scientific">Candidatus Jorgensenbacteria bacterium RIFCSPHIGHO2_02_FULL_45_20</name>
    <dbReference type="NCBI Taxonomy" id="1798470"/>
    <lineage>
        <taxon>Bacteria</taxon>
        <taxon>Candidatus Joergenseniibacteriota</taxon>
    </lineage>
</organism>
<dbReference type="Proteomes" id="UP000178825">
    <property type="component" value="Unassembled WGS sequence"/>
</dbReference>